<accession>K0PZD4</accession>
<dbReference type="InterPro" id="IPR013762">
    <property type="entry name" value="Integrase-like_cat_sf"/>
</dbReference>
<evidence type="ECO:0000313" key="3">
    <source>
        <dbReference type="Proteomes" id="UP000009319"/>
    </source>
</evidence>
<dbReference type="Gene3D" id="1.10.443.10">
    <property type="entry name" value="Intergrase catalytic core"/>
    <property type="match status" value="1"/>
</dbReference>
<dbReference type="Proteomes" id="UP000009319">
    <property type="component" value="Unassembled WGS sequence"/>
</dbReference>
<reference evidence="2 3" key="1">
    <citation type="journal article" date="2013" name="Genome Announc.">
        <title>Draft Genome Sequence of Rhizobium mesoamericanum STM3625, a Nitrogen-Fixing Symbiont of Mimosa pudica Isolated in French Guiana (South America).</title>
        <authorList>
            <person name="Moulin L."/>
            <person name="Mornico D."/>
            <person name="Melkonian R."/>
            <person name="Klonowska A."/>
        </authorList>
    </citation>
    <scope>NUCLEOTIDE SEQUENCE [LARGE SCALE GENOMIC DNA]</scope>
    <source>
        <strain evidence="2 3">STM3625</strain>
    </source>
</reference>
<evidence type="ECO:0000313" key="2">
    <source>
        <dbReference type="EMBL" id="CCM77160.1"/>
    </source>
</evidence>
<organism evidence="2 3">
    <name type="scientific">Rhizobium mesoamericanum STM3625</name>
    <dbReference type="NCBI Taxonomy" id="1211777"/>
    <lineage>
        <taxon>Bacteria</taxon>
        <taxon>Pseudomonadati</taxon>
        <taxon>Pseudomonadota</taxon>
        <taxon>Alphaproteobacteria</taxon>
        <taxon>Hyphomicrobiales</taxon>
        <taxon>Rhizobiaceae</taxon>
        <taxon>Rhizobium/Agrobacterium group</taxon>
        <taxon>Rhizobium</taxon>
    </lineage>
</organism>
<dbReference type="AlphaFoldDB" id="K0PZD4"/>
<dbReference type="GO" id="GO:0006310">
    <property type="term" value="P:DNA recombination"/>
    <property type="evidence" value="ECO:0007669"/>
    <property type="project" value="UniProtKB-KW"/>
</dbReference>
<gene>
    <name evidence="2" type="ORF">BN77_4211</name>
</gene>
<sequence length="104" mass="11725">MQALGERKPGRCIVARFDGEGYSVKSLIGQMSNWCKRAGVPVTEGRRARLYPSRPPSYAWLTACRMGLDLVAIQRALGHKRLSTTEHHVRRAKLERLVAVIPNR</sequence>
<comment type="caution">
    <text evidence="2">The sequence shown here is derived from an EMBL/GenBank/DDBJ whole genome shotgun (WGS) entry which is preliminary data.</text>
</comment>
<evidence type="ECO:0000256" key="1">
    <source>
        <dbReference type="ARBA" id="ARBA00023172"/>
    </source>
</evidence>
<dbReference type="InterPro" id="IPR011010">
    <property type="entry name" value="DNA_brk_join_enz"/>
</dbReference>
<dbReference type="GO" id="GO:0015074">
    <property type="term" value="P:DNA integration"/>
    <property type="evidence" value="ECO:0007669"/>
    <property type="project" value="InterPro"/>
</dbReference>
<keyword evidence="1" id="KW-0233">DNA recombination</keyword>
<dbReference type="EMBL" id="CANI01000028">
    <property type="protein sequence ID" value="CCM77160.1"/>
    <property type="molecule type" value="Genomic_DNA"/>
</dbReference>
<dbReference type="GO" id="GO:0003677">
    <property type="term" value="F:DNA binding"/>
    <property type="evidence" value="ECO:0007669"/>
    <property type="project" value="InterPro"/>
</dbReference>
<protein>
    <submittedName>
        <fullName evidence="2">Putative integrase family protein</fullName>
    </submittedName>
</protein>
<name>K0PZD4_9HYPH</name>
<dbReference type="STRING" id="1211777.BN77_4211"/>
<keyword evidence="3" id="KW-1185">Reference proteome</keyword>
<dbReference type="SUPFAM" id="SSF56349">
    <property type="entry name" value="DNA breaking-rejoining enzymes"/>
    <property type="match status" value="1"/>
</dbReference>
<dbReference type="HOGENOM" id="CLU_2247940_0_0_5"/>
<proteinExistence type="predicted"/>